<name>A0A838ADC4_9PSEU</name>
<dbReference type="EMBL" id="JACCKD010000006">
    <property type="protein sequence ID" value="MBA0127306.1"/>
    <property type="molecule type" value="Genomic_DNA"/>
</dbReference>
<organism evidence="1 2">
    <name type="scientific">Haloechinothrix aidingensis</name>
    <dbReference type="NCBI Taxonomy" id="2752311"/>
    <lineage>
        <taxon>Bacteria</taxon>
        <taxon>Bacillati</taxon>
        <taxon>Actinomycetota</taxon>
        <taxon>Actinomycetes</taxon>
        <taxon>Pseudonocardiales</taxon>
        <taxon>Pseudonocardiaceae</taxon>
        <taxon>Haloechinothrix</taxon>
    </lineage>
</organism>
<reference evidence="1 2" key="1">
    <citation type="submission" date="2020-07" db="EMBL/GenBank/DDBJ databases">
        <title>Genome of Haloechinothrix sp.</title>
        <authorList>
            <person name="Tang S.-K."/>
            <person name="Yang L."/>
            <person name="Zhu W.-Y."/>
        </authorList>
    </citation>
    <scope>NUCLEOTIDE SEQUENCE [LARGE SCALE GENOMIC DNA]</scope>
    <source>
        <strain evidence="1 2">YIM 98757</strain>
    </source>
</reference>
<keyword evidence="2" id="KW-1185">Reference proteome</keyword>
<protein>
    <submittedName>
        <fullName evidence="1">Uncharacterized protein</fullName>
    </submittedName>
</protein>
<proteinExistence type="predicted"/>
<gene>
    <name evidence="1" type="ORF">H0B56_17290</name>
</gene>
<dbReference type="RefSeq" id="WP_180894119.1">
    <property type="nucleotide sequence ID" value="NZ_JACCKD010000006.1"/>
</dbReference>
<dbReference type="InterPro" id="IPR048142">
    <property type="entry name" value="QRL_CxxC_CxxC"/>
</dbReference>
<dbReference type="Proteomes" id="UP000582974">
    <property type="component" value="Unassembled WGS sequence"/>
</dbReference>
<comment type="caution">
    <text evidence="1">The sequence shown here is derived from an EMBL/GenBank/DDBJ whole genome shotgun (WGS) entry which is preliminary data.</text>
</comment>
<evidence type="ECO:0000313" key="1">
    <source>
        <dbReference type="EMBL" id="MBA0127306.1"/>
    </source>
</evidence>
<sequence length="176" mass="19810">MARRLPWDLRPVPWSDVAEFTRGTFEGLPLLSWGIAPRDKLATRRQLRAMGLRPGGQDPVALLMFRHRAACTRVVAELFLIDRARPVRPMTPARWRAVHTALAARRTCGQCGTDTETYLPRERRVCEPCRYRLGALDADDYLHDYLAGTSVLAGEEWSVPVIPLPRAPRPEEGVAA</sequence>
<dbReference type="AlphaFoldDB" id="A0A838ADC4"/>
<accession>A0A838ADC4</accession>
<evidence type="ECO:0000313" key="2">
    <source>
        <dbReference type="Proteomes" id="UP000582974"/>
    </source>
</evidence>
<dbReference type="NCBIfam" id="NF041638">
    <property type="entry name" value="QRL_CxxC_CxxC"/>
    <property type="match status" value="1"/>
</dbReference>